<proteinExistence type="predicted"/>
<keyword evidence="2" id="KW-0964">Secreted</keyword>
<feature type="domain" description="Single" evidence="3">
    <location>
        <begin position="8"/>
        <end position="75"/>
    </location>
</feature>
<dbReference type="Proteomes" id="UP000887013">
    <property type="component" value="Unassembled WGS sequence"/>
</dbReference>
<comment type="caution">
    <text evidence="4">The sequence shown here is derived from an EMBL/GenBank/DDBJ whole genome shotgun (WGS) entry which is preliminary data.</text>
</comment>
<dbReference type="AlphaFoldDB" id="A0A8X6QXV2"/>
<accession>A0A8X6QXV2</accession>
<dbReference type="OrthoDB" id="6409003at2759"/>
<reference evidence="4" key="1">
    <citation type="submission" date="2020-08" db="EMBL/GenBank/DDBJ databases">
        <title>Multicomponent nature underlies the extraordinary mechanical properties of spider dragline silk.</title>
        <authorList>
            <person name="Kono N."/>
            <person name="Nakamura H."/>
            <person name="Mori M."/>
            <person name="Yoshida Y."/>
            <person name="Ohtoshi R."/>
            <person name="Malay A.D."/>
            <person name="Moran D.A.P."/>
            <person name="Tomita M."/>
            <person name="Numata K."/>
            <person name="Arakawa K."/>
        </authorList>
    </citation>
    <scope>NUCLEOTIDE SEQUENCE</scope>
</reference>
<evidence type="ECO:0000259" key="3">
    <source>
        <dbReference type="SMART" id="SM01318"/>
    </source>
</evidence>
<keyword evidence="5" id="KW-1185">Reference proteome</keyword>
<evidence type="ECO:0000313" key="4">
    <source>
        <dbReference type="EMBL" id="GFU37618.1"/>
    </source>
</evidence>
<dbReference type="SMART" id="SM01318">
    <property type="entry name" value="SVWC"/>
    <property type="match status" value="1"/>
</dbReference>
<dbReference type="GO" id="GO:0005576">
    <property type="term" value="C:extracellular region"/>
    <property type="evidence" value="ECO:0007669"/>
    <property type="project" value="UniProtKB-SubCell"/>
</dbReference>
<dbReference type="InterPro" id="IPR029277">
    <property type="entry name" value="SVWC_dom"/>
</dbReference>
<name>A0A8X6QXV2_NEPPI</name>
<organism evidence="4 5">
    <name type="scientific">Nephila pilipes</name>
    <name type="common">Giant wood spider</name>
    <name type="synonym">Nephila maculata</name>
    <dbReference type="NCBI Taxonomy" id="299642"/>
    <lineage>
        <taxon>Eukaryota</taxon>
        <taxon>Metazoa</taxon>
        <taxon>Ecdysozoa</taxon>
        <taxon>Arthropoda</taxon>
        <taxon>Chelicerata</taxon>
        <taxon>Arachnida</taxon>
        <taxon>Araneae</taxon>
        <taxon>Araneomorphae</taxon>
        <taxon>Entelegynae</taxon>
        <taxon>Araneoidea</taxon>
        <taxon>Nephilidae</taxon>
        <taxon>Nephila</taxon>
    </lineage>
</organism>
<gene>
    <name evidence="4" type="primary">NCL1_40042</name>
    <name evidence="4" type="ORF">NPIL_378791</name>
</gene>
<protein>
    <submittedName>
        <fullName evidence="4">Toxin-like protein 14</fullName>
    </submittedName>
</protein>
<comment type="subcellular location">
    <subcellularLocation>
        <location evidence="1">Secreted</location>
    </subcellularLocation>
</comment>
<dbReference type="EMBL" id="BMAW01084242">
    <property type="protein sequence ID" value="GFU37618.1"/>
    <property type="molecule type" value="Genomic_DNA"/>
</dbReference>
<sequence length="80" mass="9221">MFFNEKKCIDENREVHEIGSLWYNNLRCEQLQCIRFDGILYIQGYGCGQITPPKPCFLVPGKGLNYPECCHQVNCPHGVN</sequence>
<evidence type="ECO:0000256" key="1">
    <source>
        <dbReference type="ARBA" id="ARBA00004613"/>
    </source>
</evidence>
<evidence type="ECO:0000256" key="2">
    <source>
        <dbReference type="ARBA" id="ARBA00022525"/>
    </source>
</evidence>
<dbReference type="Pfam" id="PF15430">
    <property type="entry name" value="SVWC"/>
    <property type="match status" value="1"/>
</dbReference>
<evidence type="ECO:0000313" key="5">
    <source>
        <dbReference type="Proteomes" id="UP000887013"/>
    </source>
</evidence>